<organism evidence="2 3">
    <name type="scientific">Plutella xylostella</name>
    <name type="common">Diamondback moth</name>
    <name type="synonym">Plutella maculipennis</name>
    <dbReference type="NCBI Taxonomy" id="51655"/>
    <lineage>
        <taxon>Eukaryota</taxon>
        <taxon>Metazoa</taxon>
        <taxon>Ecdysozoa</taxon>
        <taxon>Arthropoda</taxon>
        <taxon>Hexapoda</taxon>
        <taxon>Insecta</taxon>
        <taxon>Pterygota</taxon>
        <taxon>Neoptera</taxon>
        <taxon>Endopterygota</taxon>
        <taxon>Lepidoptera</taxon>
        <taxon>Glossata</taxon>
        <taxon>Ditrysia</taxon>
        <taxon>Yponomeutoidea</taxon>
        <taxon>Plutellidae</taxon>
        <taxon>Plutella</taxon>
    </lineage>
</organism>
<dbReference type="Proteomes" id="UP000653454">
    <property type="component" value="Unassembled WGS sequence"/>
</dbReference>
<evidence type="ECO:0000313" key="3">
    <source>
        <dbReference type="Proteomes" id="UP000653454"/>
    </source>
</evidence>
<gene>
    <name evidence="2" type="ORF">PLXY2_LOCUS13718</name>
</gene>
<keyword evidence="3" id="KW-1185">Reference proteome</keyword>
<sequence length="157" mass="16592">MSWPQVSRACGLPLRAGAALLAVVATLVSLGGAAAGGAALGAARLPEDKFLAMSLLMFSALSLASNLAVLYGIWRRREGCVQFAQLFNSLFMVFLFLVGAVSWLLSPALAPRLRPAPPAALALLALLSAAAFCFYYLLVVNSMYRRMKADSDTIVPA</sequence>
<proteinExistence type="predicted"/>
<keyword evidence="1" id="KW-1133">Transmembrane helix</keyword>
<dbReference type="AlphaFoldDB" id="A0A8S4G4V6"/>
<reference evidence="2" key="1">
    <citation type="submission" date="2020-11" db="EMBL/GenBank/DDBJ databases">
        <authorList>
            <person name="Whiteford S."/>
        </authorList>
    </citation>
    <scope>NUCLEOTIDE SEQUENCE</scope>
</reference>
<feature type="transmembrane region" description="Helical" evidence="1">
    <location>
        <begin position="51"/>
        <end position="74"/>
    </location>
</feature>
<evidence type="ECO:0000256" key="1">
    <source>
        <dbReference type="SAM" id="Phobius"/>
    </source>
</evidence>
<keyword evidence="1" id="KW-0472">Membrane</keyword>
<feature type="transmembrane region" description="Helical" evidence="1">
    <location>
        <begin position="86"/>
        <end position="106"/>
    </location>
</feature>
<comment type="caution">
    <text evidence="2">The sequence shown here is derived from an EMBL/GenBank/DDBJ whole genome shotgun (WGS) entry which is preliminary data.</text>
</comment>
<protein>
    <submittedName>
        <fullName evidence="2">(diamondback moth) hypothetical protein</fullName>
    </submittedName>
</protein>
<accession>A0A8S4G4V6</accession>
<keyword evidence="1" id="KW-0812">Transmembrane</keyword>
<feature type="transmembrane region" description="Helical" evidence="1">
    <location>
        <begin position="118"/>
        <end position="138"/>
    </location>
</feature>
<evidence type="ECO:0000313" key="2">
    <source>
        <dbReference type="EMBL" id="CAG9135470.1"/>
    </source>
</evidence>
<dbReference type="EMBL" id="CAJHNJ030000104">
    <property type="protein sequence ID" value="CAG9135470.1"/>
    <property type="molecule type" value="Genomic_DNA"/>
</dbReference>
<name>A0A8S4G4V6_PLUXY</name>